<evidence type="ECO:0000313" key="12">
    <source>
        <dbReference type="Proteomes" id="UP000558997"/>
    </source>
</evidence>
<evidence type="ECO:0000256" key="2">
    <source>
        <dbReference type="ARBA" id="ARBA00022670"/>
    </source>
</evidence>
<dbReference type="InterPro" id="IPR050131">
    <property type="entry name" value="Peptidase_S8_subtilisin-like"/>
</dbReference>
<dbReference type="Proteomes" id="UP000558997">
    <property type="component" value="Unassembled WGS sequence"/>
</dbReference>
<sequence length="1101" mass="115264">MRNRRRSRVRAGVVVTALIAGLAGAPSARAGEMSGQPTAQPPEQPAGQPKLPMGRVTLLTGDRVAVGAGGQVQVTPGAGRRVQFEQRVGKDQLFVIPSDVARDVATGKLDRSLFDVAGLIKQGLDDRSTAEIPLIVTYAAKPKALAGAKSAGQLPAIDGAAVKVGKRSATTFLKQLTGARAVAGVKKVWLDAKLRPTLDQSVPQIGAPAAWQAGYTGSGVRVAVVDSGVDANHPDLKPVLAGARNFSTDPAGDQIGHGTHVASIIAGSAAASNGKYKGVAPGAKLYDAKVCELDGCSMSAMIAGMEWAATDVKAKVINVSIGGPDDPEIDPVEEAVNRLTAQTGALFVVAAGNSGEDGTRTIESPGSADAALTVGAVDKQDRLATFSSRGPRLDGAVKPDVTAPGVGIVAARAKDGGIGTPVDDNYSSLNGTSMATPHVAGAAAILAQQHPDWTAPKLKAQLAATAKQLDGQSTFEQGNGRVDVAKAISVSFGPTVNSLSFGTASYPHDDDQPVTKTLGYRNDGSAPVELSLAATLVDQDGKPAPEGAVRLGATTLTVPVGGTAEVPVTLATNNAGPNGYYSGRVTASAGGQSVSTTLAIYKEIEHHTLTVKHLGLDGKPAPDAYSSVFTKEQWPIDLQDPSGTVKIRLPKDDYMLSGTLEVARPGKDEPAKYRMVRPMLHLTEDTTVVMDARLARPIQISVPRRDAVLTVGAAGLTMPGDWYFGLRYGFDDPTAIFTAQIGPPAPGVTGDLSTRWARRNADGTFDNSPYGFVQVEKLPGRYPTGIRRTLDPAKMVRVDQTFNATSGRRGLVSSGWGFGYADEIAYDLPAKRTLFHDPAPDNTPRSEVNTGVSEFDAGAPDVLLTEMNRTVAPYQAGRHYREAFNVAAFAPAPSYAFREADVLGLVISPLADAGGGGGGGITAAADSRTSKLYRDGVLISDYDNRFGWANPIGLPPEPATYKLVSTLDRHSVSRFSTKVEHSWTFRSGASTEQVLLPALGIRYRPVVDDHNLTPRKKTLSVPVVIDHQTGASLPRIDKFTVEYADGAAADWKPVKLVRTAAGQYVAQFPAPAGASVSLRAKVVDGDGNQTEQTVTDAIRFS</sequence>
<name>A0A841DM96_9ACTN</name>
<keyword evidence="9" id="KW-0732">Signal</keyword>
<dbReference type="InterPro" id="IPR022398">
    <property type="entry name" value="Peptidase_S8_His-AS"/>
</dbReference>
<dbReference type="PROSITE" id="PS00137">
    <property type="entry name" value="SUBTILASE_HIS"/>
    <property type="match status" value="1"/>
</dbReference>
<comment type="similarity">
    <text evidence="1 6 7">Belongs to the peptidase S8 family.</text>
</comment>
<feature type="active site" description="Charge relay system" evidence="5 6">
    <location>
        <position position="257"/>
    </location>
</feature>
<proteinExistence type="inferred from homology"/>
<dbReference type="InterPro" id="IPR023828">
    <property type="entry name" value="Peptidase_S8_Ser-AS"/>
</dbReference>
<dbReference type="Pfam" id="PF00082">
    <property type="entry name" value="Peptidase_S8"/>
    <property type="match status" value="1"/>
</dbReference>
<dbReference type="PROSITE" id="PS00136">
    <property type="entry name" value="SUBTILASE_ASP"/>
    <property type="match status" value="1"/>
</dbReference>
<dbReference type="PROSITE" id="PS51892">
    <property type="entry name" value="SUBTILASE"/>
    <property type="match status" value="1"/>
</dbReference>
<evidence type="ECO:0000256" key="1">
    <source>
        <dbReference type="ARBA" id="ARBA00011073"/>
    </source>
</evidence>
<dbReference type="InterPro" id="IPR023827">
    <property type="entry name" value="Peptidase_S8_Asp-AS"/>
</dbReference>
<feature type="active site" description="Charge relay system" evidence="5 6">
    <location>
        <position position="226"/>
    </location>
</feature>
<dbReference type="PANTHER" id="PTHR43806:SF65">
    <property type="entry name" value="SERINE PROTEASE APRX"/>
    <property type="match status" value="1"/>
</dbReference>
<evidence type="ECO:0000256" key="4">
    <source>
        <dbReference type="ARBA" id="ARBA00022825"/>
    </source>
</evidence>
<dbReference type="InterPro" id="IPR000209">
    <property type="entry name" value="Peptidase_S8/S53_dom"/>
</dbReference>
<evidence type="ECO:0000259" key="10">
    <source>
        <dbReference type="Pfam" id="PF00082"/>
    </source>
</evidence>
<feature type="region of interest" description="Disordered" evidence="8">
    <location>
        <begin position="27"/>
        <end position="50"/>
    </location>
</feature>
<feature type="signal peptide" evidence="9">
    <location>
        <begin position="1"/>
        <end position="30"/>
    </location>
</feature>
<evidence type="ECO:0000313" key="11">
    <source>
        <dbReference type="EMBL" id="MBB5979001.1"/>
    </source>
</evidence>
<accession>A0A841DM96</accession>
<evidence type="ECO:0000256" key="9">
    <source>
        <dbReference type="SAM" id="SignalP"/>
    </source>
</evidence>
<dbReference type="PROSITE" id="PS00138">
    <property type="entry name" value="SUBTILASE_SER"/>
    <property type="match status" value="1"/>
</dbReference>
<dbReference type="PANTHER" id="PTHR43806">
    <property type="entry name" value="PEPTIDASE S8"/>
    <property type="match status" value="1"/>
</dbReference>
<evidence type="ECO:0000256" key="8">
    <source>
        <dbReference type="SAM" id="MobiDB-lite"/>
    </source>
</evidence>
<feature type="chain" id="PRO_5032979885" evidence="9">
    <location>
        <begin position="31"/>
        <end position="1101"/>
    </location>
</feature>
<keyword evidence="3 6" id="KW-0378">Hydrolase</keyword>
<evidence type="ECO:0000256" key="6">
    <source>
        <dbReference type="PROSITE-ProRule" id="PRU01240"/>
    </source>
</evidence>
<dbReference type="RefSeq" id="WP_184833691.1">
    <property type="nucleotide sequence ID" value="NZ_BAAAVN010000001.1"/>
</dbReference>
<dbReference type="InterPro" id="IPR015500">
    <property type="entry name" value="Peptidase_S8_subtilisin-rel"/>
</dbReference>
<dbReference type="AlphaFoldDB" id="A0A841DM96"/>
<feature type="active site" description="Charge relay system" evidence="5 6">
    <location>
        <position position="433"/>
    </location>
</feature>
<keyword evidence="12" id="KW-1185">Reference proteome</keyword>
<organism evidence="11 12">
    <name type="scientific">Kribbella solani</name>
    <dbReference type="NCBI Taxonomy" id="236067"/>
    <lineage>
        <taxon>Bacteria</taxon>
        <taxon>Bacillati</taxon>
        <taxon>Actinomycetota</taxon>
        <taxon>Actinomycetes</taxon>
        <taxon>Propionibacteriales</taxon>
        <taxon>Kribbellaceae</taxon>
        <taxon>Kribbella</taxon>
    </lineage>
</organism>
<evidence type="ECO:0000256" key="7">
    <source>
        <dbReference type="RuleBase" id="RU003355"/>
    </source>
</evidence>
<dbReference type="EMBL" id="JACHNF010000001">
    <property type="protein sequence ID" value="MBB5979001.1"/>
    <property type="molecule type" value="Genomic_DNA"/>
</dbReference>
<comment type="caution">
    <text evidence="11">The sequence shown here is derived from an EMBL/GenBank/DDBJ whole genome shotgun (WGS) entry which is preliminary data.</text>
</comment>
<dbReference type="PRINTS" id="PR00723">
    <property type="entry name" value="SUBTILISIN"/>
</dbReference>
<protein>
    <submittedName>
        <fullName evidence="11">Subtilisin family serine protease</fullName>
    </submittedName>
</protein>
<dbReference type="Gene3D" id="3.40.50.200">
    <property type="entry name" value="Peptidase S8/S53 domain"/>
    <property type="match status" value="1"/>
</dbReference>
<gene>
    <name evidence="11" type="ORF">HDA44_002342</name>
</gene>
<dbReference type="GO" id="GO:0006508">
    <property type="term" value="P:proteolysis"/>
    <property type="evidence" value="ECO:0007669"/>
    <property type="project" value="UniProtKB-KW"/>
</dbReference>
<keyword evidence="4 6" id="KW-0720">Serine protease</keyword>
<reference evidence="11 12" key="1">
    <citation type="submission" date="2020-08" db="EMBL/GenBank/DDBJ databases">
        <title>Sequencing the genomes of 1000 actinobacteria strains.</title>
        <authorList>
            <person name="Klenk H.-P."/>
        </authorList>
    </citation>
    <scope>NUCLEOTIDE SEQUENCE [LARGE SCALE GENOMIC DNA]</scope>
    <source>
        <strain evidence="11 12">DSM 17294</strain>
    </source>
</reference>
<dbReference type="GO" id="GO:0004252">
    <property type="term" value="F:serine-type endopeptidase activity"/>
    <property type="evidence" value="ECO:0007669"/>
    <property type="project" value="UniProtKB-UniRule"/>
</dbReference>
<evidence type="ECO:0000256" key="3">
    <source>
        <dbReference type="ARBA" id="ARBA00022801"/>
    </source>
</evidence>
<feature type="domain" description="Peptidase S8/S53" evidence="10">
    <location>
        <begin position="217"/>
        <end position="480"/>
    </location>
</feature>
<dbReference type="SUPFAM" id="SSF52743">
    <property type="entry name" value="Subtilisin-like"/>
    <property type="match status" value="1"/>
</dbReference>
<keyword evidence="2 6" id="KW-0645">Protease</keyword>
<dbReference type="InterPro" id="IPR036852">
    <property type="entry name" value="Peptidase_S8/S53_dom_sf"/>
</dbReference>
<evidence type="ECO:0000256" key="5">
    <source>
        <dbReference type="PIRSR" id="PIRSR615500-1"/>
    </source>
</evidence>